<dbReference type="GO" id="GO:0031177">
    <property type="term" value="F:phosphopantetheine binding"/>
    <property type="evidence" value="ECO:0007669"/>
    <property type="project" value="InterPro"/>
</dbReference>
<protein>
    <recommendedName>
        <fullName evidence="5">Carrier domain-containing protein</fullName>
    </recommendedName>
</protein>
<dbReference type="SUPFAM" id="SSF56801">
    <property type="entry name" value="Acetyl-CoA synthetase-like"/>
    <property type="match status" value="1"/>
</dbReference>
<dbReference type="GO" id="GO:0044550">
    <property type="term" value="P:secondary metabolite biosynthetic process"/>
    <property type="evidence" value="ECO:0007669"/>
    <property type="project" value="UniProtKB-ARBA"/>
</dbReference>
<dbReference type="HOGENOM" id="CLU_000022_2_17_1"/>
<organism evidence="6 7">
    <name type="scientific">Penicillium oxalicum (strain 114-2 / CGMCC 5302)</name>
    <name type="common">Penicillium decumbens</name>
    <dbReference type="NCBI Taxonomy" id="933388"/>
    <lineage>
        <taxon>Eukaryota</taxon>
        <taxon>Fungi</taxon>
        <taxon>Dikarya</taxon>
        <taxon>Ascomycota</taxon>
        <taxon>Pezizomycotina</taxon>
        <taxon>Eurotiomycetes</taxon>
        <taxon>Eurotiomycetidae</taxon>
        <taxon>Eurotiales</taxon>
        <taxon>Aspergillaceae</taxon>
        <taxon>Penicillium</taxon>
    </lineage>
</organism>
<keyword evidence="7" id="KW-1185">Reference proteome</keyword>
<dbReference type="InterPro" id="IPR020806">
    <property type="entry name" value="PKS_PP-bd"/>
</dbReference>
<dbReference type="NCBIfam" id="TIGR01746">
    <property type="entry name" value="Thioester-redct"/>
    <property type="match status" value="1"/>
</dbReference>
<evidence type="ECO:0000256" key="1">
    <source>
        <dbReference type="ARBA" id="ARBA00022450"/>
    </source>
</evidence>
<dbReference type="SMART" id="SM00823">
    <property type="entry name" value="PKS_PP"/>
    <property type="match status" value="1"/>
</dbReference>
<proteinExistence type="inferred from homology"/>
<name>S8BEB8_PENO1</name>
<dbReference type="CDD" id="cd05930">
    <property type="entry name" value="A_NRPS"/>
    <property type="match status" value="1"/>
</dbReference>
<dbReference type="STRING" id="933388.S8BEB8"/>
<dbReference type="Proteomes" id="UP000019376">
    <property type="component" value="Unassembled WGS sequence"/>
</dbReference>
<dbReference type="PhylomeDB" id="S8BEB8"/>
<dbReference type="InterPro" id="IPR045851">
    <property type="entry name" value="AMP-bd_C_sf"/>
</dbReference>
<gene>
    <name evidence="6" type="ORF">PDE_08329</name>
</gene>
<dbReference type="Pfam" id="PF00550">
    <property type="entry name" value="PP-binding"/>
    <property type="match status" value="1"/>
</dbReference>
<keyword evidence="2" id="KW-0597">Phosphoprotein</keyword>
<sequence length="1029" mass="114491">MESRLVERANQAPDATAVIDNGRAVTYRELILRADILADILEKSLVKPEEPIGILVESGLHQIIAQIAIIRGGGTCVLIDPSMPMQRLRGMLDDLAIKHAITDDAFSSRLPDLKAIPIAQASNSKIEAVENAEISVRAGCPESYRSHIVFTSGSTGRPKPIQILSGSILHAVTHIPCGKLNPSDRASCLLNPGFDLALLEIWKPLLEGATVVKVPDLVRTDPFALRNFVEEQNIAFMIVPTALFEVISLNTPEAFRGTYHVIVGGDAVSNHAMQRVLDHSQPENLWNGYGPAEATILVTLGKVDKEEAQQPRISIGRTFGDTKICLLDDDLNCVSAPGETGEICIAGPQVSPGYLDRNEENEKSFITLDAERLGAPFDAPTRLYRTGDLAQWRDQVGGVLDFIGRADNQVKISGYRVELGDVACAFESHPEVYLCEALYRREKEAEILEAYIVPVDWENQIDSAILLEWAKQKLPSYMVPRRVYKKQSFPLSENGKVDRKALLPDDDGDDMKTNEKETAGQKASLSDEPSHGLGSDERDMDEWLYKVIHEMLSVEEVDPSKSLFDQGLSSLQAARLIGRIRVEYGKRVTLREIYKNPTVKQLVAFLNDSDGEGKPEVSELEQWARDAKDLGYPSPLPDWQAPSEGRVFLTGATGFLGAHILQQLLSMETVKQVACLARSQAGLSASARIQQTLEKYDLWDGRLELTHKIMVLEGDLRDSKLGLGEEQYTWLTEWASVIFHVGAKVNWCDPYEAHYESNVVGMRNILQAATMGSRKALHYVSSIDVWSVSGFINNIDRVYEDEPLMPHLNALPYDTGYSASQFVAEELLQRARARGLPAAIYRPGFIVGHSQIGRSNANDYFSRLIMGCIQSGYFPDLDSQYLEYVTVDYVTSAILLIASNMDHLGRSYHIVPPDRSESVSYSEIHHMLQNLGYSVKKVDYATWVEKVRDSPGNPLEAMMPLLEEPVYEGLTRLQTSKNTPIYDPSNTAAVLKTRPDLAYVALNADLLQRFIHNWVDHGEFTFQQHSANI</sequence>
<dbReference type="eggNOG" id="KOG1178">
    <property type="taxonomic scope" value="Eukaryota"/>
</dbReference>
<evidence type="ECO:0000313" key="6">
    <source>
        <dbReference type="EMBL" id="EPS33367.1"/>
    </source>
</evidence>
<evidence type="ECO:0000256" key="4">
    <source>
        <dbReference type="SAM" id="MobiDB-lite"/>
    </source>
</evidence>
<evidence type="ECO:0000259" key="5">
    <source>
        <dbReference type="PROSITE" id="PS50075"/>
    </source>
</evidence>
<dbReference type="OrthoDB" id="408177at2759"/>
<evidence type="ECO:0000313" key="7">
    <source>
        <dbReference type="Proteomes" id="UP000019376"/>
    </source>
</evidence>
<keyword evidence="1" id="KW-0596">Phosphopantetheine</keyword>
<dbReference type="InterPro" id="IPR020845">
    <property type="entry name" value="AMP-binding_CS"/>
</dbReference>
<feature type="domain" description="Carrier" evidence="5">
    <location>
        <begin position="535"/>
        <end position="610"/>
    </location>
</feature>
<dbReference type="Gene3D" id="3.40.50.720">
    <property type="entry name" value="NAD(P)-binding Rossmann-like Domain"/>
    <property type="match status" value="1"/>
</dbReference>
<dbReference type="InterPro" id="IPR036736">
    <property type="entry name" value="ACP-like_sf"/>
</dbReference>
<dbReference type="Gene3D" id="1.10.1200.10">
    <property type="entry name" value="ACP-like"/>
    <property type="match status" value="1"/>
</dbReference>
<dbReference type="Gene3D" id="3.30.300.30">
    <property type="match status" value="1"/>
</dbReference>
<comment type="similarity">
    <text evidence="3">Belongs to the NRP synthetase family.</text>
</comment>
<dbReference type="InterPro" id="IPR036291">
    <property type="entry name" value="NAD(P)-bd_dom_sf"/>
</dbReference>
<feature type="region of interest" description="Disordered" evidence="4">
    <location>
        <begin position="499"/>
        <end position="536"/>
    </location>
</feature>
<dbReference type="InterPro" id="IPR000873">
    <property type="entry name" value="AMP-dep_synth/lig_dom"/>
</dbReference>
<dbReference type="Pfam" id="PF07993">
    <property type="entry name" value="NAD_binding_4"/>
    <property type="match status" value="1"/>
</dbReference>
<dbReference type="PANTHER" id="PTHR44845:SF6">
    <property type="entry name" value="BETA-ALANINE-ACTIVATING ENZYME"/>
    <property type="match status" value="1"/>
</dbReference>
<dbReference type="Pfam" id="PF00501">
    <property type="entry name" value="AMP-binding"/>
    <property type="match status" value="1"/>
</dbReference>
<evidence type="ECO:0000256" key="3">
    <source>
        <dbReference type="ARBA" id="ARBA00029454"/>
    </source>
</evidence>
<dbReference type="SUPFAM" id="SSF47336">
    <property type="entry name" value="ACP-like"/>
    <property type="match status" value="1"/>
</dbReference>
<dbReference type="InterPro" id="IPR010080">
    <property type="entry name" value="Thioester_reductase-like_dom"/>
</dbReference>
<dbReference type="PANTHER" id="PTHR44845">
    <property type="entry name" value="CARRIER DOMAIN-CONTAINING PROTEIN"/>
    <property type="match status" value="1"/>
</dbReference>
<dbReference type="Gene3D" id="3.40.50.980">
    <property type="match status" value="2"/>
</dbReference>
<dbReference type="InterPro" id="IPR013120">
    <property type="entry name" value="FAR_NAD-bd"/>
</dbReference>
<dbReference type="EMBL" id="KB644415">
    <property type="protein sequence ID" value="EPS33367.1"/>
    <property type="molecule type" value="Genomic_DNA"/>
</dbReference>
<evidence type="ECO:0000256" key="2">
    <source>
        <dbReference type="ARBA" id="ARBA00022553"/>
    </source>
</evidence>
<feature type="compositionally biased region" description="Basic and acidic residues" evidence="4">
    <location>
        <begin position="510"/>
        <end position="519"/>
    </location>
</feature>
<dbReference type="CDD" id="cd05235">
    <property type="entry name" value="SDR_e1"/>
    <property type="match status" value="1"/>
</dbReference>
<dbReference type="PROSITE" id="PS50075">
    <property type="entry name" value="CARRIER"/>
    <property type="match status" value="1"/>
</dbReference>
<dbReference type="SUPFAM" id="SSF51735">
    <property type="entry name" value="NAD(P)-binding Rossmann-fold domains"/>
    <property type="match status" value="1"/>
</dbReference>
<dbReference type="AlphaFoldDB" id="S8BEB8"/>
<reference evidence="6 7" key="1">
    <citation type="journal article" date="2013" name="PLoS ONE">
        <title>Genomic and secretomic analyses reveal unique features of the lignocellulolytic enzyme system of Penicillium decumbens.</title>
        <authorList>
            <person name="Liu G."/>
            <person name="Zhang L."/>
            <person name="Wei X."/>
            <person name="Zou G."/>
            <person name="Qin Y."/>
            <person name="Ma L."/>
            <person name="Li J."/>
            <person name="Zheng H."/>
            <person name="Wang S."/>
            <person name="Wang C."/>
            <person name="Xun L."/>
            <person name="Zhao G.-P."/>
            <person name="Zhou Z."/>
            <person name="Qu Y."/>
        </authorList>
    </citation>
    <scope>NUCLEOTIDE SEQUENCE [LARGE SCALE GENOMIC DNA]</scope>
    <source>
        <strain evidence="7">114-2 / CGMCC 5302</strain>
    </source>
</reference>
<accession>S8BEB8</accession>
<dbReference type="PROSITE" id="PS00455">
    <property type="entry name" value="AMP_BINDING"/>
    <property type="match status" value="1"/>
</dbReference>
<dbReference type="InterPro" id="IPR009081">
    <property type="entry name" value="PP-bd_ACP"/>
</dbReference>
<dbReference type="Gene3D" id="2.30.38.10">
    <property type="entry name" value="Luciferase, Domain 3"/>
    <property type="match status" value="1"/>
</dbReference>